<reference evidence="1 4" key="2">
    <citation type="submission" date="2018-05" db="EMBL/GenBank/DDBJ databases">
        <title>Genomic Encyclopedia of Type Strains, Phase IV (KMG-V): Genome sequencing to study the core and pangenomes of soil and plant-associated prokaryotes.</title>
        <authorList>
            <person name="Whitman W."/>
        </authorList>
    </citation>
    <scope>NUCLEOTIDE SEQUENCE [LARGE SCALE GENOMIC DNA]</scope>
    <source>
        <strain evidence="1 4">SIr-6563</strain>
    </source>
</reference>
<sequence>MAATPSTPPPGTTPLRLRRVLYQTGSTDWGKGIVTEHDQDSGMVTVLDTEDGSFWRGPECQLEILA</sequence>
<evidence type="ECO:0000313" key="1">
    <source>
        <dbReference type="EMBL" id="PXX05678.1"/>
    </source>
</evidence>
<keyword evidence="4" id="KW-1185">Reference proteome</keyword>
<gene>
    <name evidence="1" type="ORF">C7400_14051</name>
    <name evidence="2" type="ORF">SAMN05216550_12357</name>
</gene>
<dbReference type="Proteomes" id="UP000247515">
    <property type="component" value="Unassembled WGS sequence"/>
</dbReference>
<evidence type="ECO:0000313" key="3">
    <source>
        <dbReference type="Proteomes" id="UP000183529"/>
    </source>
</evidence>
<organism evidence="2 3">
    <name type="scientific">Paraburkholderia tropica</name>
    <dbReference type="NCBI Taxonomy" id="92647"/>
    <lineage>
        <taxon>Bacteria</taxon>
        <taxon>Pseudomonadati</taxon>
        <taxon>Pseudomonadota</taxon>
        <taxon>Betaproteobacteria</taxon>
        <taxon>Burkholderiales</taxon>
        <taxon>Burkholderiaceae</taxon>
        <taxon>Paraburkholderia</taxon>
    </lineage>
</organism>
<evidence type="ECO:0000313" key="4">
    <source>
        <dbReference type="Proteomes" id="UP000247515"/>
    </source>
</evidence>
<dbReference type="EMBL" id="FNZM01000023">
    <property type="protein sequence ID" value="SEK13010.1"/>
    <property type="molecule type" value="Genomic_DNA"/>
</dbReference>
<reference evidence="2 3" key="1">
    <citation type="submission" date="2016-10" db="EMBL/GenBank/DDBJ databases">
        <authorList>
            <person name="Varghese N."/>
            <person name="Submissions S."/>
        </authorList>
    </citation>
    <scope>NUCLEOTIDE SEQUENCE [LARGE SCALE GENOMIC DNA]</scope>
    <source>
        <strain evidence="2 3">LMG 22274</strain>
    </source>
</reference>
<dbReference type="Proteomes" id="UP000183529">
    <property type="component" value="Unassembled WGS sequence"/>
</dbReference>
<protein>
    <submittedName>
        <fullName evidence="2">Uncharacterized protein</fullName>
    </submittedName>
</protein>
<dbReference type="EMBL" id="QJJV01000040">
    <property type="protein sequence ID" value="PXX05678.1"/>
    <property type="molecule type" value="Genomic_DNA"/>
</dbReference>
<dbReference type="AlphaFoldDB" id="A0AAQ1JXN5"/>
<evidence type="ECO:0000313" key="2">
    <source>
        <dbReference type="EMBL" id="SEK13010.1"/>
    </source>
</evidence>
<accession>A0AAQ1JXN5</accession>
<dbReference type="RefSeq" id="WP_074987028.1">
    <property type="nucleotide sequence ID" value="NZ_CADFGN010000015.1"/>
</dbReference>
<proteinExistence type="predicted"/>
<comment type="caution">
    <text evidence="2">The sequence shown here is derived from an EMBL/GenBank/DDBJ whole genome shotgun (WGS) entry which is preliminary data.</text>
</comment>
<name>A0AAQ1JXN5_9BURK</name>